<evidence type="ECO:0000313" key="3">
    <source>
        <dbReference type="Proteomes" id="UP000029448"/>
    </source>
</evidence>
<evidence type="ECO:0000313" key="2">
    <source>
        <dbReference type="EMBL" id="KGB21142.1"/>
    </source>
</evidence>
<accession>A0A094YIG9</accession>
<dbReference type="STRING" id="104102.AtDm6_3137"/>
<name>A0A094YIG9_9PROT</name>
<organism evidence="2 3">
    <name type="scientific">Acetobacter tropicalis</name>
    <dbReference type="NCBI Taxonomy" id="104102"/>
    <lineage>
        <taxon>Bacteria</taxon>
        <taxon>Pseudomonadati</taxon>
        <taxon>Pseudomonadota</taxon>
        <taxon>Alphaproteobacteria</taxon>
        <taxon>Acetobacterales</taxon>
        <taxon>Acetobacteraceae</taxon>
        <taxon>Acetobacter</taxon>
    </lineage>
</organism>
<sequence>MQVALWGGGILSVLGALAGFLLKTLPQAGGKTGNSPSRKPTIPQGRFTAGFSGDDLRPTEGGRNNMYCRLVVGYADAKSDVTSRIIDVQAFTVAATPDGEVVPYNLDAYCELRKAQRNFRADRIVECKLADAEDAESDVKDLMATLMAAPATTICDNQTAIIRPIAMPDLVLDYMFRTPNYRRVNIRPVSFGYTERSRGNRRERTLLFIDGIAEGKTQQQRFRTERIKSVWQAGHENPEGNIAALFLPGQRAD</sequence>
<reference evidence="2 3" key="1">
    <citation type="submission" date="2014-06" db="EMBL/GenBank/DDBJ databases">
        <title>Functional and comparative genomic analyses of the Drosophila gut microbiota identify candidate symbiosis factors.</title>
        <authorList>
            <person name="Newell P.D."/>
            <person name="Chaston J.M."/>
            <person name="Douglas A.E."/>
        </authorList>
    </citation>
    <scope>NUCLEOTIDE SEQUENCE [LARGE SCALE GENOMIC DNA]</scope>
    <source>
        <strain evidence="2 3">DmCS_006</strain>
    </source>
</reference>
<dbReference type="PATRIC" id="fig|104102.7.peg.3092"/>
<feature type="region of interest" description="Disordered" evidence="1">
    <location>
        <begin position="29"/>
        <end position="58"/>
    </location>
</feature>
<proteinExistence type="predicted"/>
<protein>
    <submittedName>
        <fullName evidence="2">Uncharacterized protein</fullName>
    </submittedName>
</protein>
<dbReference type="Proteomes" id="UP000029448">
    <property type="component" value="Unassembled WGS sequence"/>
</dbReference>
<comment type="caution">
    <text evidence="2">The sequence shown here is derived from an EMBL/GenBank/DDBJ whole genome shotgun (WGS) entry which is preliminary data.</text>
</comment>
<dbReference type="AlphaFoldDB" id="A0A094YIG9"/>
<evidence type="ECO:0000256" key="1">
    <source>
        <dbReference type="SAM" id="MobiDB-lite"/>
    </source>
</evidence>
<dbReference type="EMBL" id="JOKM01000103">
    <property type="protein sequence ID" value="KGB21142.1"/>
    <property type="molecule type" value="Genomic_DNA"/>
</dbReference>
<keyword evidence="3" id="KW-1185">Reference proteome</keyword>
<gene>
    <name evidence="2" type="ORF">AtDm6_3137</name>
</gene>